<gene>
    <name evidence="1" type="ORF">BpHYR1_054248</name>
</gene>
<keyword evidence="2" id="KW-1185">Reference proteome</keyword>
<proteinExistence type="predicted"/>
<protein>
    <submittedName>
        <fullName evidence="1">Cyclin</fullName>
    </submittedName>
</protein>
<accession>A0A3M7QE96</accession>
<sequence length="108" mass="12598">MRSDVACIEQATNEIDQQKHIKPKERPLESIPKSPVHINDSLLVMDESLYVPEYEVQIIAHLFELETKNVLTRKFLDLASDKVKEKRGIMVNFFVKTKTKFKLNKEVL</sequence>
<dbReference type="EMBL" id="REGN01006494">
    <property type="protein sequence ID" value="RNA09278.1"/>
    <property type="molecule type" value="Genomic_DNA"/>
</dbReference>
<evidence type="ECO:0000313" key="1">
    <source>
        <dbReference type="EMBL" id="RNA09278.1"/>
    </source>
</evidence>
<dbReference type="Proteomes" id="UP000276133">
    <property type="component" value="Unassembled WGS sequence"/>
</dbReference>
<evidence type="ECO:0000313" key="2">
    <source>
        <dbReference type="Proteomes" id="UP000276133"/>
    </source>
</evidence>
<comment type="caution">
    <text evidence="1">The sequence shown here is derived from an EMBL/GenBank/DDBJ whole genome shotgun (WGS) entry which is preliminary data.</text>
</comment>
<name>A0A3M7QE96_BRAPC</name>
<reference evidence="1 2" key="1">
    <citation type="journal article" date="2018" name="Sci. Rep.">
        <title>Genomic signatures of local adaptation to the degree of environmental predictability in rotifers.</title>
        <authorList>
            <person name="Franch-Gras L."/>
            <person name="Hahn C."/>
            <person name="Garcia-Roger E.M."/>
            <person name="Carmona M.J."/>
            <person name="Serra M."/>
            <person name="Gomez A."/>
        </authorList>
    </citation>
    <scope>NUCLEOTIDE SEQUENCE [LARGE SCALE GENOMIC DNA]</scope>
    <source>
        <strain evidence="1">HYR1</strain>
    </source>
</reference>
<organism evidence="1 2">
    <name type="scientific">Brachionus plicatilis</name>
    <name type="common">Marine rotifer</name>
    <name type="synonym">Brachionus muelleri</name>
    <dbReference type="NCBI Taxonomy" id="10195"/>
    <lineage>
        <taxon>Eukaryota</taxon>
        <taxon>Metazoa</taxon>
        <taxon>Spiralia</taxon>
        <taxon>Gnathifera</taxon>
        <taxon>Rotifera</taxon>
        <taxon>Eurotatoria</taxon>
        <taxon>Monogononta</taxon>
        <taxon>Pseudotrocha</taxon>
        <taxon>Ploima</taxon>
        <taxon>Brachionidae</taxon>
        <taxon>Brachionus</taxon>
    </lineage>
</organism>
<dbReference type="AlphaFoldDB" id="A0A3M7QE96"/>